<accession>A0A346XSY1</accession>
<keyword evidence="1" id="KW-0472">Membrane</keyword>
<protein>
    <submittedName>
        <fullName evidence="2">Uncharacterized protein</fullName>
    </submittedName>
</protein>
<dbReference type="Proteomes" id="UP000264006">
    <property type="component" value="Chromosome"/>
</dbReference>
<dbReference type="OrthoDB" id="9867569at2"/>
<dbReference type="RefSeq" id="WP_114590148.1">
    <property type="nucleotide sequence ID" value="NZ_CAXIBR010000026.1"/>
</dbReference>
<dbReference type="EMBL" id="CP031165">
    <property type="protein sequence ID" value="AXV05328.1"/>
    <property type="molecule type" value="Genomic_DNA"/>
</dbReference>
<organism evidence="2 3">
    <name type="scientific">Euzebya pacifica</name>
    <dbReference type="NCBI Taxonomy" id="1608957"/>
    <lineage>
        <taxon>Bacteria</taxon>
        <taxon>Bacillati</taxon>
        <taxon>Actinomycetota</taxon>
        <taxon>Nitriliruptoria</taxon>
        <taxon>Euzebyales</taxon>
    </lineage>
</organism>
<keyword evidence="1" id="KW-0812">Transmembrane</keyword>
<keyword evidence="1" id="KW-1133">Transmembrane helix</keyword>
<evidence type="ECO:0000313" key="3">
    <source>
        <dbReference type="Proteomes" id="UP000264006"/>
    </source>
</evidence>
<gene>
    <name evidence="2" type="ORF">DVS28_a0626</name>
</gene>
<proteinExistence type="predicted"/>
<evidence type="ECO:0000256" key="1">
    <source>
        <dbReference type="SAM" id="Phobius"/>
    </source>
</evidence>
<name>A0A346XSY1_9ACTN</name>
<reference evidence="2 3" key="1">
    <citation type="submission" date="2018-09" db="EMBL/GenBank/DDBJ databases">
        <title>Complete genome sequence of Euzebya sp. DY32-46 isolated from seawater of Pacific Ocean.</title>
        <authorList>
            <person name="Xu L."/>
            <person name="Wu Y.-H."/>
            <person name="Xu X.-W."/>
        </authorList>
    </citation>
    <scope>NUCLEOTIDE SEQUENCE [LARGE SCALE GENOMIC DNA]</scope>
    <source>
        <strain evidence="2 3">DY32-46</strain>
    </source>
</reference>
<dbReference type="AlphaFoldDB" id="A0A346XSY1"/>
<dbReference type="KEGG" id="euz:DVS28_a0626"/>
<feature type="transmembrane region" description="Helical" evidence="1">
    <location>
        <begin position="49"/>
        <end position="71"/>
    </location>
</feature>
<sequence>MPQPLPDVPDADPDATVDPAWSDLRTNAALPSWYQPAAMPTQVAGWRRAAAWTVVVMLVSSASAGLCLTYGPDELWRFLGIG</sequence>
<evidence type="ECO:0000313" key="2">
    <source>
        <dbReference type="EMBL" id="AXV05328.1"/>
    </source>
</evidence>
<keyword evidence="3" id="KW-1185">Reference proteome</keyword>